<dbReference type="Pfam" id="PF13508">
    <property type="entry name" value="Acetyltransf_7"/>
    <property type="match status" value="1"/>
</dbReference>
<protein>
    <submittedName>
        <fullName evidence="4">Diamine N-acetyltransferase</fullName>
    </submittedName>
</protein>
<dbReference type="RefSeq" id="WP_425432363.1">
    <property type="nucleotide sequence ID" value="NZ_FPBA01000016.1"/>
</dbReference>
<dbReference type="GO" id="GO:0016747">
    <property type="term" value="F:acyltransferase activity, transferring groups other than amino-acyl groups"/>
    <property type="evidence" value="ECO:0007669"/>
    <property type="project" value="InterPro"/>
</dbReference>
<dbReference type="Gene3D" id="3.40.630.30">
    <property type="match status" value="1"/>
</dbReference>
<feature type="domain" description="N-acetyltransferase" evidence="3">
    <location>
        <begin position="22"/>
        <end position="164"/>
    </location>
</feature>
<name>A0A1I7BW10_9ACTN</name>
<dbReference type="InterPro" id="IPR000182">
    <property type="entry name" value="GNAT_dom"/>
</dbReference>
<accession>A0A1I7BW10</accession>
<dbReference type="EMBL" id="FPBA01000016">
    <property type="protein sequence ID" value="SFT91330.1"/>
    <property type="molecule type" value="Genomic_DNA"/>
</dbReference>
<evidence type="ECO:0000256" key="1">
    <source>
        <dbReference type="ARBA" id="ARBA00022679"/>
    </source>
</evidence>
<dbReference type="PANTHER" id="PTHR43877">
    <property type="entry name" value="AMINOALKYLPHOSPHONATE N-ACETYLTRANSFERASE-RELATED-RELATED"/>
    <property type="match status" value="1"/>
</dbReference>
<keyword evidence="1 4" id="KW-0808">Transferase</keyword>
<proteinExistence type="predicted"/>
<keyword evidence="5" id="KW-1185">Reference proteome</keyword>
<dbReference type="InterPro" id="IPR050832">
    <property type="entry name" value="Bact_Acetyltransf"/>
</dbReference>
<evidence type="ECO:0000313" key="4">
    <source>
        <dbReference type="EMBL" id="SFT91330.1"/>
    </source>
</evidence>
<keyword evidence="2" id="KW-0012">Acyltransferase</keyword>
<dbReference type="PROSITE" id="PS51186">
    <property type="entry name" value="GNAT"/>
    <property type="match status" value="1"/>
</dbReference>
<dbReference type="PANTHER" id="PTHR43877:SF2">
    <property type="entry name" value="AMINOALKYLPHOSPHONATE N-ACETYLTRANSFERASE-RELATED"/>
    <property type="match status" value="1"/>
</dbReference>
<sequence>MVLAAAGAHAQQPPRPLAVAAVELEPITPENVRAVCDLRVAPGQEHLVAPNAVSLAEAYVYPQAWCRAVRSDGRLVGFVMLWDSPEELGHMLWRLMVDASAQGQGIGRQVVAAVADHVRAQGVGVLRVSLVEGEGSPAPFYRSLGFVPTGEMADDEPVYALTLWTSGPAAPCRVPLRSCE</sequence>
<evidence type="ECO:0000256" key="2">
    <source>
        <dbReference type="ARBA" id="ARBA00023315"/>
    </source>
</evidence>
<dbReference type="InterPro" id="IPR016181">
    <property type="entry name" value="Acyl_CoA_acyltransferase"/>
</dbReference>
<evidence type="ECO:0000259" key="3">
    <source>
        <dbReference type="PROSITE" id="PS51186"/>
    </source>
</evidence>
<dbReference type="STRING" id="1296565.SAMN05660657_03852"/>
<dbReference type="Proteomes" id="UP000199546">
    <property type="component" value="Unassembled WGS sequence"/>
</dbReference>
<dbReference type="AlphaFoldDB" id="A0A1I7BW10"/>
<reference evidence="5" key="1">
    <citation type="submission" date="2016-10" db="EMBL/GenBank/DDBJ databases">
        <authorList>
            <person name="Varghese N."/>
            <person name="Submissions S."/>
        </authorList>
    </citation>
    <scope>NUCLEOTIDE SEQUENCE [LARGE SCALE GENOMIC DNA]</scope>
    <source>
        <strain evidence="5">DSM 46136</strain>
    </source>
</reference>
<gene>
    <name evidence="4" type="ORF">SAMN05660657_03852</name>
</gene>
<organism evidence="4 5">
    <name type="scientific">Geodermatophilus amargosae</name>
    <dbReference type="NCBI Taxonomy" id="1296565"/>
    <lineage>
        <taxon>Bacteria</taxon>
        <taxon>Bacillati</taxon>
        <taxon>Actinomycetota</taxon>
        <taxon>Actinomycetes</taxon>
        <taxon>Geodermatophilales</taxon>
        <taxon>Geodermatophilaceae</taxon>
        <taxon>Geodermatophilus</taxon>
    </lineage>
</organism>
<dbReference type="SUPFAM" id="SSF55729">
    <property type="entry name" value="Acyl-CoA N-acyltransferases (Nat)"/>
    <property type="match status" value="1"/>
</dbReference>
<dbReference type="CDD" id="cd04301">
    <property type="entry name" value="NAT_SF"/>
    <property type="match status" value="1"/>
</dbReference>
<evidence type="ECO:0000313" key="5">
    <source>
        <dbReference type="Proteomes" id="UP000199546"/>
    </source>
</evidence>